<evidence type="ECO:0000256" key="4">
    <source>
        <dbReference type="ARBA" id="ARBA00022670"/>
    </source>
</evidence>
<keyword evidence="6 9" id="KW-0378">Hydrolase</keyword>
<dbReference type="NCBIfam" id="NF002600">
    <property type="entry name" value="PRK02256.1"/>
    <property type="match status" value="1"/>
</dbReference>
<dbReference type="EMBL" id="QGDL01000020">
    <property type="protein sequence ID" value="PWJ21436.1"/>
    <property type="molecule type" value="Genomic_DNA"/>
</dbReference>
<dbReference type="GO" id="GO:0006508">
    <property type="term" value="P:proteolysis"/>
    <property type="evidence" value="ECO:0007669"/>
    <property type="project" value="UniProtKB-KW"/>
</dbReference>
<evidence type="ECO:0000256" key="5">
    <source>
        <dbReference type="ARBA" id="ARBA00022723"/>
    </source>
</evidence>
<comment type="similarity">
    <text evidence="2 9">Belongs to the peptidase M18 family.</text>
</comment>
<dbReference type="Pfam" id="PF02127">
    <property type="entry name" value="Peptidase_M18"/>
    <property type="match status" value="1"/>
</dbReference>
<keyword evidence="8 9" id="KW-0482">Metalloprotease</keyword>
<comment type="cofactor">
    <cofactor evidence="1 10">
        <name>Zn(2+)</name>
        <dbReference type="ChEBI" id="CHEBI:29105"/>
    </cofactor>
</comment>
<dbReference type="RefSeq" id="WP_109733639.1">
    <property type="nucleotide sequence ID" value="NZ_BAAACK010000021.1"/>
</dbReference>
<dbReference type="InterPro" id="IPR023358">
    <property type="entry name" value="Peptidase_M18_dom2"/>
</dbReference>
<reference evidence="11 12" key="1">
    <citation type="submission" date="2018-05" db="EMBL/GenBank/DDBJ databases">
        <title>The Hungate 1000. A catalogue of reference genomes from the rumen microbiome.</title>
        <authorList>
            <person name="Kelly W."/>
        </authorList>
    </citation>
    <scope>NUCLEOTIDE SEQUENCE [LARGE SCALE GENOMIC DNA]</scope>
    <source>
        <strain evidence="11 12">NLAE-zl-C242</strain>
    </source>
</reference>
<evidence type="ECO:0000313" key="11">
    <source>
        <dbReference type="EMBL" id="PWJ21436.1"/>
    </source>
</evidence>
<dbReference type="PANTHER" id="PTHR28570:SF2">
    <property type="entry name" value="M18 FAMILY AMINOPEPTIDASE 1-RELATED"/>
    <property type="match status" value="1"/>
</dbReference>
<protein>
    <recommendedName>
        <fullName evidence="10">M18 family aminopeptidase</fullName>
        <ecNumber evidence="10">3.4.11.-</ecNumber>
    </recommendedName>
</protein>
<keyword evidence="4 9" id="KW-0645">Protease</keyword>
<dbReference type="GO" id="GO:0004177">
    <property type="term" value="F:aminopeptidase activity"/>
    <property type="evidence" value="ECO:0007669"/>
    <property type="project" value="UniProtKB-KW"/>
</dbReference>
<dbReference type="PANTHER" id="PTHR28570">
    <property type="entry name" value="ASPARTYL AMINOPEPTIDASE"/>
    <property type="match status" value="1"/>
</dbReference>
<evidence type="ECO:0000256" key="2">
    <source>
        <dbReference type="ARBA" id="ARBA00008290"/>
    </source>
</evidence>
<evidence type="ECO:0000256" key="8">
    <source>
        <dbReference type="ARBA" id="ARBA00023049"/>
    </source>
</evidence>
<organism evidence="11 12">
    <name type="scientific">Faecalicatena orotica</name>
    <dbReference type="NCBI Taxonomy" id="1544"/>
    <lineage>
        <taxon>Bacteria</taxon>
        <taxon>Bacillati</taxon>
        <taxon>Bacillota</taxon>
        <taxon>Clostridia</taxon>
        <taxon>Lachnospirales</taxon>
        <taxon>Lachnospiraceae</taxon>
        <taxon>Faecalicatena</taxon>
    </lineage>
</organism>
<dbReference type="PRINTS" id="PR00932">
    <property type="entry name" value="AMINO1PTASE"/>
</dbReference>
<dbReference type="GO" id="GO:0005737">
    <property type="term" value="C:cytoplasm"/>
    <property type="evidence" value="ECO:0007669"/>
    <property type="project" value="UniProtKB-ARBA"/>
</dbReference>
<dbReference type="InterPro" id="IPR001948">
    <property type="entry name" value="Peptidase_M18"/>
</dbReference>
<accession>A0A2Y9BLY6</accession>
<name>A0A2Y9BLY6_9FIRM</name>
<dbReference type="GO" id="GO:0008270">
    <property type="term" value="F:zinc ion binding"/>
    <property type="evidence" value="ECO:0007669"/>
    <property type="project" value="InterPro"/>
</dbReference>
<keyword evidence="5 9" id="KW-0479">Metal-binding</keyword>
<proteinExistence type="inferred from homology"/>
<dbReference type="SUPFAM" id="SSF101821">
    <property type="entry name" value="Aminopeptidase/glucanase lid domain"/>
    <property type="match status" value="1"/>
</dbReference>
<comment type="caution">
    <text evidence="11">The sequence shown here is derived from an EMBL/GenBank/DDBJ whole genome shotgun (WGS) entry which is preliminary data.</text>
</comment>
<dbReference type="Proteomes" id="UP000245845">
    <property type="component" value="Unassembled WGS sequence"/>
</dbReference>
<dbReference type="AlphaFoldDB" id="A0A2Y9BLY6"/>
<evidence type="ECO:0000256" key="3">
    <source>
        <dbReference type="ARBA" id="ARBA00022438"/>
    </source>
</evidence>
<evidence type="ECO:0000256" key="9">
    <source>
        <dbReference type="RuleBase" id="RU004386"/>
    </source>
</evidence>
<dbReference type="SUPFAM" id="SSF53187">
    <property type="entry name" value="Zn-dependent exopeptidases"/>
    <property type="match status" value="1"/>
</dbReference>
<gene>
    <name evidence="11" type="ORF">A8806_1205</name>
</gene>
<dbReference type="EC" id="3.4.11.-" evidence="10"/>
<keyword evidence="3 9" id="KW-0031">Aminopeptidase</keyword>
<dbReference type="Gene3D" id="3.40.630.10">
    <property type="entry name" value="Zn peptidases"/>
    <property type="match status" value="1"/>
</dbReference>
<evidence type="ECO:0000256" key="7">
    <source>
        <dbReference type="ARBA" id="ARBA00022833"/>
    </source>
</evidence>
<keyword evidence="7 9" id="KW-0862">Zinc</keyword>
<dbReference type="GO" id="GO:0008237">
    <property type="term" value="F:metallopeptidase activity"/>
    <property type="evidence" value="ECO:0007669"/>
    <property type="project" value="UniProtKB-KW"/>
</dbReference>
<sequence length="480" mass="53862">MERKNAWNYYSEEERRRVEDICHAYCHFLDCSKTERECAAAAIKLARAQGYRDLKTIQEAKETLKPGDRVYACHMDKAVVLFQIGAEPLEKGMNILGAHIDSPRIDVKQVPLYESHGNAYLDTHYYGGVKKYQWMALPLAIHGVVVRKDGTKAEIKIGEREKDPVFVITDLLPHLGKEQNEKKVKEFIDAEKMDLLIGNLPAGKGIEKKALGKKHLEIVDGEETAEENELVKRTILRFLREEYHIREEDFISAELEIVPAGKARDCGFDRSMILAYGQDDRSCAFTSLLALLEQKMAKRTSCCLLVDKEEIGSTGATGMRSHFFENTLAEIMELGGDYSELKLRRCLSNSKMLSSDVSAAYDPMFEEYFEKKNSAYLANGLVFNKYSGSGGKSGGNDANPEFIADLRRIMEKYQVVMQTAELGAVDRGGGGTIAYLMADYGMDVIDCGIPVLSMHAPWEVSSKADIYESLKGYLAFLKEA</sequence>
<evidence type="ECO:0000313" key="12">
    <source>
        <dbReference type="Proteomes" id="UP000245845"/>
    </source>
</evidence>
<evidence type="ECO:0000256" key="1">
    <source>
        <dbReference type="ARBA" id="ARBA00001947"/>
    </source>
</evidence>
<evidence type="ECO:0000256" key="6">
    <source>
        <dbReference type="ARBA" id="ARBA00022801"/>
    </source>
</evidence>
<dbReference type="OrthoDB" id="89722at2"/>
<evidence type="ECO:0000256" key="10">
    <source>
        <dbReference type="RuleBase" id="RU004387"/>
    </source>
</evidence>
<dbReference type="Gene3D" id="2.30.250.10">
    <property type="entry name" value="Aminopeptidase i, Domain 2"/>
    <property type="match status" value="1"/>
</dbReference>
<keyword evidence="12" id="KW-1185">Reference proteome</keyword>